<protein>
    <recommendedName>
        <fullName evidence="5">Beta-lactamase</fullName>
    </recommendedName>
</protein>
<dbReference type="HOGENOM" id="CLU_000288_36_9_1"/>
<sequence length="199" mass="21526">MQALNLKEEAAKLETQLESSCHDLKLSKECHLLGRFLEIVKKDSSQAADVYKSNCLDGRDGESCYQLGQLYHTEKAMVDHGEAFAFNRRGCELGNAKCCLDAGLANLSDNLDEGCVGKDLSLAFQYVQRSCQLGSGFACHLLAGVYVAGIPGIVERDLSAAFRHDFEACKQLNFPPACASLRATLNVTTKATLDPSSGV</sequence>
<name>E9H1U7_DAPPU</name>
<evidence type="ECO:0008006" key="5">
    <source>
        <dbReference type="Google" id="ProtNLM"/>
    </source>
</evidence>
<dbReference type="GO" id="GO:0005758">
    <property type="term" value="C:mitochondrial intermembrane space"/>
    <property type="evidence" value="ECO:0000318"/>
    <property type="project" value="GO_Central"/>
</dbReference>
<dbReference type="PANTHER" id="PTHR13891">
    <property type="entry name" value="CYTOCHROME C OXIDASE ASSEMBLY FACTOR 7"/>
    <property type="match status" value="1"/>
</dbReference>
<dbReference type="OrthoDB" id="272077at2759"/>
<dbReference type="Gene3D" id="1.25.40.10">
    <property type="entry name" value="Tetratricopeptide repeat domain"/>
    <property type="match status" value="1"/>
</dbReference>
<dbReference type="SUPFAM" id="SSF81901">
    <property type="entry name" value="HCP-like"/>
    <property type="match status" value="1"/>
</dbReference>
<evidence type="ECO:0000256" key="2">
    <source>
        <dbReference type="ARBA" id="ARBA00022737"/>
    </source>
</evidence>
<dbReference type="InterPro" id="IPR040239">
    <property type="entry name" value="HcpB-like"/>
</dbReference>
<reference evidence="3 4" key="1">
    <citation type="journal article" date="2011" name="Science">
        <title>The ecoresponsive genome of Daphnia pulex.</title>
        <authorList>
            <person name="Colbourne J.K."/>
            <person name="Pfrender M.E."/>
            <person name="Gilbert D."/>
            <person name="Thomas W.K."/>
            <person name="Tucker A."/>
            <person name="Oakley T.H."/>
            <person name="Tokishita S."/>
            <person name="Aerts A."/>
            <person name="Arnold G.J."/>
            <person name="Basu M.K."/>
            <person name="Bauer D.J."/>
            <person name="Caceres C.E."/>
            <person name="Carmel L."/>
            <person name="Casola C."/>
            <person name="Choi J.H."/>
            <person name="Detter J.C."/>
            <person name="Dong Q."/>
            <person name="Dusheyko S."/>
            <person name="Eads B.D."/>
            <person name="Frohlich T."/>
            <person name="Geiler-Samerotte K.A."/>
            <person name="Gerlach D."/>
            <person name="Hatcher P."/>
            <person name="Jogdeo S."/>
            <person name="Krijgsveld J."/>
            <person name="Kriventseva E.V."/>
            <person name="Kultz D."/>
            <person name="Laforsch C."/>
            <person name="Lindquist E."/>
            <person name="Lopez J."/>
            <person name="Manak J.R."/>
            <person name="Muller J."/>
            <person name="Pangilinan J."/>
            <person name="Patwardhan R.P."/>
            <person name="Pitluck S."/>
            <person name="Pritham E.J."/>
            <person name="Rechtsteiner A."/>
            <person name="Rho M."/>
            <person name="Rogozin I.B."/>
            <person name="Sakarya O."/>
            <person name="Salamov A."/>
            <person name="Schaack S."/>
            <person name="Shapiro H."/>
            <person name="Shiga Y."/>
            <person name="Skalitzky C."/>
            <person name="Smith Z."/>
            <person name="Souvorov A."/>
            <person name="Sung W."/>
            <person name="Tang Z."/>
            <person name="Tsuchiya D."/>
            <person name="Tu H."/>
            <person name="Vos H."/>
            <person name="Wang M."/>
            <person name="Wolf Y.I."/>
            <person name="Yamagata H."/>
            <person name="Yamada T."/>
            <person name="Ye Y."/>
            <person name="Shaw J.R."/>
            <person name="Andrews J."/>
            <person name="Crease T.J."/>
            <person name="Tang H."/>
            <person name="Lucas S.M."/>
            <person name="Robertson H.M."/>
            <person name="Bork P."/>
            <person name="Koonin E.V."/>
            <person name="Zdobnov E.M."/>
            <person name="Grigoriev I.V."/>
            <person name="Lynch M."/>
            <person name="Boore J.L."/>
        </authorList>
    </citation>
    <scope>NUCLEOTIDE SEQUENCE [LARGE SCALE GENOMIC DNA]</scope>
</reference>
<dbReference type="Pfam" id="PF08238">
    <property type="entry name" value="Sel1"/>
    <property type="match status" value="3"/>
</dbReference>
<dbReference type="InterPro" id="IPR006597">
    <property type="entry name" value="Sel1-like"/>
</dbReference>
<dbReference type="EMBL" id="GL732584">
    <property type="protein sequence ID" value="EFX74235.1"/>
    <property type="molecule type" value="Genomic_DNA"/>
</dbReference>
<dbReference type="InterPro" id="IPR011990">
    <property type="entry name" value="TPR-like_helical_dom_sf"/>
</dbReference>
<accession>E9H1U7</accession>
<comment type="similarity">
    <text evidence="1">Belongs to the hcp beta-lactamase family.</text>
</comment>
<dbReference type="eggNOG" id="KOG4014">
    <property type="taxonomic scope" value="Eukaryota"/>
</dbReference>
<dbReference type="STRING" id="6669.E9H1U7"/>
<dbReference type="AlphaFoldDB" id="E9H1U7"/>
<proteinExistence type="inferred from homology"/>
<dbReference type="Proteomes" id="UP000000305">
    <property type="component" value="Unassembled WGS sequence"/>
</dbReference>
<dbReference type="SMART" id="SM00671">
    <property type="entry name" value="SEL1"/>
    <property type="match status" value="3"/>
</dbReference>
<keyword evidence="4" id="KW-1185">Reference proteome</keyword>
<evidence type="ECO:0000313" key="3">
    <source>
        <dbReference type="EMBL" id="EFX74235.1"/>
    </source>
</evidence>
<keyword evidence="2" id="KW-0677">Repeat</keyword>
<gene>
    <name evidence="3" type="ORF">DAPPUDRAFT_324476</name>
</gene>
<evidence type="ECO:0000313" key="4">
    <source>
        <dbReference type="Proteomes" id="UP000000305"/>
    </source>
</evidence>
<dbReference type="PANTHER" id="PTHR13891:SF1">
    <property type="entry name" value="CYTOCHROME C OXIDASE ASSEMBLY FACTOR 7"/>
    <property type="match status" value="1"/>
</dbReference>
<dbReference type="KEGG" id="dpx:DAPPUDRAFT_324476"/>
<dbReference type="InParanoid" id="E9H1U7"/>
<organism evidence="3 4">
    <name type="scientific">Daphnia pulex</name>
    <name type="common">Water flea</name>
    <dbReference type="NCBI Taxonomy" id="6669"/>
    <lineage>
        <taxon>Eukaryota</taxon>
        <taxon>Metazoa</taxon>
        <taxon>Ecdysozoa</taxon>
        <taxon>Arthropoda</taxon>
        <taxon>Crustacea</taxon>
        <taxon>Branchiopoda</taxon>
        <taxon>Diplostraca</taxon>
        <taxon>Cladocera</taxon>
        <taxon>Anomopoda</taxon>
        <taxon>Daphniidae</taxon>
        <taxon>Daphnia</taxon>
    </lineage>
</organism>
<evidence type="ECO:0000256" key="1">
    <source>
        <dbReference type="ARBA" id="ARBA00008486"/>
    </source>
</evidence>